<feature type="transmembrane region" description="Helical" evidence="2">
    <location>
        <begin position="81"/>
        <end position="98"/>
    </location>
</feature>
<dbReference type="PANTHER" id="PTHR11359:SF0">
    <property type="entry name" value="AMP DEAMINASE"/>
    <property type="match status" value="1"/>
</dbReference>
<dbReference type="GO" id="GO:0046033">
    <property type="term" value="P:AMP metabolic process"/>
    <property type="evidence" value="ECO:0007669"/>
    <property type="project" value="TreeGrafter"/>
</dbReference>
<keyword evidence="2" id="KW-0812">Transmembrane</keyword>
<dbReference type="InterPro" id="IPR006329">
    <property type="entry name" value="AMPD"/>
</dbReference>
<accession>A0A8S0Q6I9</accession>
<gene>
    <name evidence="3" type="ORF">OLEA9_A031613</name>
</gene>
<dbReference type="PANTHER" id="PTHR11359">
    <property type="entry name" value="AMP DEAMINASE"/>
    <property type="match status" value="1"/>
</dbReference>
<dbReference type="InterPro" id="IPR032466">
    <property type="entry name" value="Metal_Hydrolase"/>
</dbReference>
<keyword evidence="2" id="KW-0472">Membrane</keyword>
<evidence type="ECO:0000256" key="2">
    <source>
        <dbReference type="SAM" id="Phobius"/>
    </source>
</evidence>
<dbReference type="Pfam" id="PF19326">
    <property type="entry name" value="AMP_deaminase"/>
    <property type="match status" value="1"/>
</dbReference>
<evidence type="ECO:0000256" key="1">
    <source>
        <dbReference type="ARBA" id="ARBA00006676"/>
    </source>
</evidence>
<dbReference type="GO" id="GO:0032264">
    <property type="term" value="P:IMP salvage"/>
    <property type="evidence" value="ECO:0007669"/>
    <property type="project" value="InterPro"/>
</dbReference>
<evidence type="ECO:0000313" key="3">
    <source>
        <dbReference type="EMBL" id="CAA2962106.1"/>
    </source>
</evidence>
<protein>
    <submittedName>
        <fullName evidence="3">AMP deaminase-like</fullName>
    </submittedName>
</protein>
<dbReference type="Proteomes" id="UP000594638">
    <property type="component" value="Unassembled WGS sequence"/>
</dbReference>
<keyword evidence="4" id="KW-1185">Reference proteome</keyword>
<dbReference type="GO" id="GO:0003876">
    <property type="term" value="F:AMP deaminase activity"/>
    <property type="evidence" value="ECO:0007669"/>
    <property type="project" value="InterPro"/>
</dbReference>
<organism evidence="3 4">
    <name type="scientific">Olea europaea subsp. europaea</name>
    <dbReference type="NCBI Taxonomy" id="158383"/>
    <lineage>
        <taxon>Eukaryota</taxon>
        <taxon>Viridiplantae</taxon>
        <taxon>Streptophyta</taxon>
        <taxon>Embryophyta</taxon>
        <taxon>Tracheophyta</taxon>
        <taxon>Spermatophyta</taxon>
        <taxon>Magnoliopsida</taxon>
        <taxon>eudicotyledons</taxon>
        <taxon>Gunneridae</taxon>
        <taxon>Pentapetalae</taxon>
        <taxon>asterids</taxon>
        <taxon>lamiids</taxon>
        <taxon>Lamiales</taxon>
        <taxon>Oleaceae</taxon>
        <taxon>Oleeae</taxon>
        <taxon>Olea</taxon>
    </lineage>
</organism>
<comment type="similarity">
    <text evidence="1">Belongs to the metallo-dependent hydrolases superfamily. Adenosine and AMP deaminases family.</text>
</comment>
<evidence type="ECO:0000313" key="4">
    <source>
        <dbReference type="Proteomes" id="UP000594638"/>
    </source>
</evidence>
<dbReference type="Gene3D" id="3.20.20.140">
    <property type="entry name" value="Metal-dependent hydrolases"/>
    <property type="match status" value="1"/>
</dbReference>
<dbReference type="SUPFAM" id="SSF51556">
    <property type="entry name" value="Metallo-dependent hydrolases"/>
    <property type="match status" value="1"/>
</dbReference>
<dbReference type="EMBL" id="CACTIH010000736">
    <property type="protein sequence ID" value="CAA2962106.1"/>
    <property type="molecule type" value="Genomic_DNA"/>
</dbReference>
<proteinExistence type="inferred from homology"/>
<dbReference type="AlphaFoldDB" id="A0A8S0Q6I9"/>
<comment type="caution">
    <text evidence="3">The sequence shown here is derived from an EMBL/GenBank/DDBJ whole genome shotgun (WGS) entry which is preliminary data.</text>
</comment>
<dbReference type="Gramene" id="OE9A031613T1">
    <property type="protein sequence ID" value="OE9A031613C1"/>
    <property type="gene ID" value="OE9A031613"/>
</dbReference>
<feature type="non-terminal residue" evidence="3">
    <location>
        <position position="1"/>
    </location>
</feature>
<sequence length="103" mass="11944">TPSTDKVKVYRTLQDCLEIRKSNVFRETAAPCEKEIIYDPSTPKPNLCPFDYTPEGKSDHYFQMEDGVVHVYANKDSKEKLFLVASATTFFTDLYYFFQSHIS</sequence>
<dbReference type="OrthoDB" id="1723809at2759"/>
<keyword evidence="2" id="KW-1133">Transmembrane helix</keyword>
<dbReference type="GO" id="GO:0005829">
    <property type="term" value="C:cytosol"/>
    <property type="evidence" value="ECO:0007669"/>
    <property type="project" value="TreeGrafter"/>
</dbReference>
<reference evidence="3 4" key="1">
    <citation type="submission" date="2019-12" db="EMBL/GenBank/DDBJ databases">
        <authorList>
            <person name="Alioto T."/>
            <person name="Alioto T."/>
            <person name="Gomez Garrido J."/>
        </authorList>
    </citation>
    <scope>NUCLEOTIDE SEQUENCE [LARGE SCALE GENOMIC DNA]</scope>
</reference>
<name>A0A8S0Q6I9_OLEEU</name>